<protein>
    <submittedName>
        <fullName evidence="3">Uncharacterized protein</fullName>
    </submittedName>
</protein>
<feature type="compositionally biased region" description="Basic and acidic residues" evidence="1">
    <location>
        <begin position="140"/>
        <end position="152"/>
    </location>
</feature>
<evidence type="ECO:0000256" key="1">
    <source>
        <dbReference type="SAM" id="MobiDB-lite"/>
    </source>
</evidence>
<accession>A0A9X9WV50</accession>
<feature type="chain" id="PRO_5040813457" evidence="2">
    <location>
        <begin position="24"/>
        <end position="152"/>
    </location>
</feature>
<organism evidence="3 4">
    <name type="scientific">Neoroseomonas soli</name>
    <dbReference type="NCBI Taxonomy" id="1081025"/>
    <lineage>
        <taxon>Bacteria</taxon>
        <taxon>Pseudomonadati</taxon>
        <taxon>Pseudomonadota</taxon>
        <taxon>Alphaproteobacteria</taxon>
        <taxon>Acetobacterales</taxon>
        <taxon>Acetobacteraceae</taxon>
        <taxon>Neoroseomonas</taxon>
    </lineage>
</organism>
<evidence type="ECO:0000313" key="4">
    <source>
        <dbReference type="Proteomes" id="UP001138751"/>
    </source>
</evidence>
<sequence>MRPASALLLPVFLAALPWAPAGAQGSDATPPLPRVVYGAPAPSVIYGPSSPAPPREIPAEARPAPPPAQPETSLRYESGPAYVPPLGYWAPPPLFIHPPRHMRPLPPVSVPAARGGYYEPPQPPGTYIGRPPSAPPEPQRGLERGLERPWRR</sequence>
<dbReference type="AlphaFoldDB" id="A0A9X9WV50"/>
<feature type="region of interest" description="Disordered" evidence="1">
    <location>
        <begin position="47"/>
        <end position="77"/>
    </location>
</feature>
<keyword evidence="4" id="KW-1185">Reference proteome</keyword>
<dbReference type="Proteomes" id="UP001138751">
    <property type="component" value="Unassembled WGS sequence"/>
</dbReference>
<gene>
    <name evidence="3" type="ORF">GXW76_07575</name>
</gene>
<proteinExistence type="predicted"/>
<reference evidence="3" key="2">
    <citation type="journal article" date="2021" name="Syst. Appl. Microbiol.">
        <title>Roseomonas hellenica sp. nov., isolated from roots of wild-growing Alkanna tinctoria.</title>
        <authorList>
            <person name="Rat A."/>
            <person name="Naranjo H.D."/>
            <person name="Lebbe L."/>
            <person name="Cnockaert M."/>
            <person name="Krigas N."/>
            <person name="Grigoriadou K."/>
            <person name="Maloupa E."/>
            <person name="Willems A."/>
        </authorList>
    </citation>
    <scope>NUCLEOTIDE SEQUENCE</scope>
    <source>
        <strain evidence="3">LMG 31231</strain>
    </source>
</reference>
<dbReference type="RefSeq" id="WP_211861400.1">
    <property type="nucleotide sequence ID" value="NZ_JAAEDM010000013.1"/>
</dbReference>
<feature type="signal peptide" evidence="2">
    <location>
        <begin position="1"/>
        <end position="23"/>
    </location>
</feature>
<evidence type="ECO:0000256" key="2">
    <source>
        <dbReference type="SAM" id="SignalP"/>
    </source>
</evidence>
<name>A0A9X9WV50_9PROT</name>
<reference evidence="3" key="1">
    <citation type="submission" date="2020-01" db="EMBL/GenBank/DDBJ databases">
        <authorList>
            <person name="Rat A."/>
        </authorList>
    </citation>
    <scope>NUCLEOTIDE SEQUENCE</scope>
    <source>
        <strain evidence="3">LMG 31231</strain>
    </source>
</reference>
<feature type="region of interest" description="Disordered" evidence="1">
    <location>
        <begin position="100"/>
        <end position="152"/>
    </location>
</feature>
<evidence type="ECO:0000313" key="3">
    <source>
        <dbReference type="EMBL" id="MBR0671029.1"/>
    </source>
</evidence>
<keyword evidence="2" id="KW-0732">Signal</keyword>
<dbReference type="EMBL" id="JAAEDM010000013">
    <property type="protein sequence ID" value="MBR0671029.1"/>
    <property type="molecule type" value="Genomic_DNA"/>
</dbReference>
<comment type="caution">
    <text evidence="3">The sequence shown here is derived from an EMBL/GenBank/DDBJ whole genome shotgun (WGS) entry which is preliminary data.</text>
</comment>